<reference evidence="4" key="2">
    <citation type="submission" date="2013-04" db="UniProtKB">
        <authorList>
            <consortium name="EnsemblPlants"/>
        </authorList>
    </citation>
    <scope>IDENTIFICATION</scope>
</reference>
<dbReference type="Gramene" id="OB07G16590.1">
    <property type="protein sequence ID" value="OB07G16590.1"/>
    <property type="gene ID" value="OB07G16590"/>
</dbReference>
<dbReference type="Proteomes" id="UP000006038">
    <property type="component" value="Chromosome 7"/>
</dbReference>
<sequence length="203" mass="22082">MCDECCCRCRCGEGLIVFGVIFGALVFAVLLAAFGFVRPPPFVVDDASLTRFNLSAATSSFAYNLTVTLVAHNPNWAMAAKNTKQMDVEYRFDGQVFERIQLAGKGDKLRPGRTVVHRLSSGSESALVPTLGNAGVVEYRDERAKGTFDVEVAVAGEVRYTARYTKCKIEATCPLKLQLAPPGTTAVAFQKVKCKLASREKNC</sequence>
<dbReference type="OMA" id="IHNHTDH"/>
<comment type="subcellular location">
    <subcellularLocation>
        <location evidence="1">Membrane</location>
    </subcellularLocation>
</comment>
<evidence type="ECO:0000313" key="4">
    <source>
        <dbReference type="EnsemblPlants" id="OB07G16590.1"/>
    </source>
</evidence>
<keyword evidence="5" id="KW-1185">Reference proteome</keyword>
<dbReference type="PANTHER" id="PTHR31415:SF78">
    <property type="entry name" value="OS07G0250501 PROTEIN"/>
    <property type="match status" value="1"/>
</dbReference>
<dbReference type="GO" id="GO:0005886">
    <property type="term" value="C:plasma membrane"/>
    <property type="evidence" value="ECO:0007669"/>
    <property type="project" value="TreeGrafter"/>
</dbReference>
<name>J3MJS7_ORYBR</name>
<feature type="transmembrane region" description="Helical" evidence="3">
    <location>
        <begin position="15"/>
        <end position="37"/>
    </location>
</feature>
<proteinExistence type="predicted"/>
<accession>J3MJS7</accession>
<reference evidence="4" key="1">
    <citation type="journal article" date="2013" name="Nat. Commun.">
        <title>Whole-genome sequencing of Oryza brachyantha reveals mechanisms underlying Oryza genome evolution.</title>
        <authorList>
            <person name="Chen J."/>
            <person name="Huang Q."/>
            <person name="Gao D."/>
            <person name="Wang J."/>
            <person name="Lang Y."/>
            <person name="Liu T."/>
            <person name="Li B."/>
            <person name="Bai Z."/>
            <person name="Luis Goicoechea J."/>
            <person name="Liang C."/>
            <person name="Chen C."/>
            <person name="Zhang W."/>
            <person name="Sun S."/>
            <person name="Liao Y."/>
            <person name="Zhang X."/>
            <person name="Yang L."/>
            <person name="Song C."/>
            <person name="Wang M."/>
            <person name="Shi J."/>
            <person name="Liu G."/>
            <person name="Liu J."/>
            <person name="Zhou H."/>
            <person name="Zhou W."/>
            <person name="Yu Q."/>
            <person name="An N."/>
            <person name="Chen Y."/>
            <person name="Cai Q."/>
            <person name="Wang B."/>
            <person name="Liu B."/>
            <person name="Min J."/>
            <person name="Huang Y."/>
            <person name="Wu H."/>
            <person name="Li Z."/>
            <person name="Zhang Y."/>
            <person name="Yin Y."/>
            <person name="Song W."/>
            <person name="Jiang J."/>
            <person name="Jackson S.A."/>
            <person name="Wing R.A."/>
            <person name="Wang J."/>
            <person name="Chen M."/>
        </authorList>
    </citation>
    <scope>NUCLEOTIDE SEQUENCE [LARGE SCALE GENOMIC DNA]</scope>
    <source>
        <strain evidence="4">cv. IRGC 101232</strain>
    </source>
</reference>
<organism evidence="4">
    <name type="scientific">Oryza brachyantha</name>
    <name type="common">malo sina</name>
    <dbReference type="NCBI Taxonomy" id="4533"/>
    <lineage>
        <taxon>Eukaryota</taxon>
        <taxon>Viridiplantae</taxon>
        <taxon>Streptophyta</taxon>
        <taxon>Embryophyta</taxon>
        <taxon>Tracheophyta</taxon>
        <taxon>Spermatophyta</taxon>
        <taxon>Magnoliopsida</taxon>
        <taxon>Liliopsida</taxon>
        <taxon>Poales</taxon>
        <taxon>Poaceae</taxon>
        <taxon>BOP clade</taxon>
        <taxon>Oryzoideae</taxon>
        <taxon>Oryzeae</taxon>
        <taxon>Oryzinae</taxon>
        <taxon>Oryza</taxon>
    </lineage>
</organism>
<dbReference type="PANTHER" id="PTHR31415">
    <property type="entry name" value="OS05G0367900 PROTEIN"/>
    <property type="match status" value="1"/>
</dbReference>
<dbReference type="EnsemblPlants" id="OB07G16590.1">
    <property type="protein sequence ID" value="OB07G16590.1"/>
    <property type="gene ID" value="OB07G16590"/>
</dbReference>
<dbReference type="GO" id="GO:0009506">
    <property type="term" value="C:plasmodesma"/>
    <property type="evidence" value="ECO:0007669"/>
    <property type="project" value="TreeGrafter"/>
</dbReference>
<dbReference type="GO" id="GO:0098542">
    <property type="term" value="P:defense response to other organism"/>
    <property type="evidence" value="ECO:0007669"/>
    <property type="project" value="InterPro"/>
</dbReference>
<keyword evidence="3" id="KW-1133">Transmembrane helix</keyword>
<evidence type="ECO:0000256" key="1">
    <source>
        <dbReference type="ARBA" id="ARBA00004370"/>
    </source>
</evidence>
<protein>
    <recommendedName>
        <fullName evidence="6">Late embryogenesis abundant protein LEA-2 subgroup domain-containing protein</fullName>
    </recommendedName>
</protein>
<dbReference type="STRING" id="4533.J3MJS7"/>
<evidence type="ECO:0000256" key="2">
    <source>
        <dbReference type="ARBA" id="ARBA00023136"/>
    </source>
</evidence>
<keyword evidence="3" id="KW-0812">Transmembrane</keyword>
<dbReference type="InterPro" id="IPR044839">
    <property type="entry name" value="NDR1-like"/>
</dbReference>
<dbReference type="HOGENOM" id="CLU_108204_0_0_1"/>
<evidence type="ECO:0008006" key="6">
    <source>
        <dbReference type="Google" id="ProtNLM"/>
    </source>
</evidence>
<evidence type="ECO:0000313" key="5">
    <source>
        <dbReference type="Proteomes" id="UP000006038"/>
    </source>
</evidence>
<evidence type="ECO:0000256" key="3">
    <source>
        <dbReference type="SAM" id="Phobius"/>
    </source>
</evidence>
<keyword evidence="2 3" id="KW-0472">Membrane</keyword>
<dbReference type="AlphaFoldDB" id="J3MJS7"/>